<dbReference type="InterPro" id="IPR006186">
    <property type="entry name" value="Ser/Thr-sp_prot-phosphatase"/>
</dbReference>
<dbReference type="RefSeq" id="WP_085784677.1">
    <property type="nucleotide sequence ID" value="NZ_CP008743.1"/>
</dbReference>
<dbReference type="Pfam" id="PF00149">
    <property type="entry name" value="Metallophos"/>
    <property type="match status" value="1"/>
</dbReference>
<dbReference type="OrthoDB" id="9802022at2"/>
<dbReference type="CDD" id="cd19978">
    <property type="entry name" value="PBP1_ABC_ligand_binding-like"/>
    <property type="match status" value="1"/>
</dbReference>
<dbReference type="SUPFAM" id="SSF56300">
    <property type="entry name" value="Metallo-dependent phosphatases"/>
    <property type="match status" value="1"/>
</dbReference>
<dbReference type="Gene3D" id="3.40.50.2300">
    <property type="match status" value="2"/>
</dbReference>
<proteinExistence type="inferred from homology"/>
<dbReference type="KEGG" id="naf:GQ61_07415"/>
<evidence type="ECO:0000256" key="2">
    <source>
        <dbReference type="ARBA" id="ARBA00022729"/>
    </source>
</evidence>
<dbReference type="SMART" id="SM00156">
    <property type="entry name" value="PP2Ac"/>
    <property type="match status" value="1"/>
</dbReference>
<dbReference type="InterPro" id="IPR028081">
    <property type="entry name" value="Leu-bd"/>
</dbReference>
<feature type="chain" id="PRO_5012913224" description="Serine/threonine specific protein phosphatases domain-containing protein" evidence="3">
    <location>
        <begin position="25"/>
        <end position="735"/>
    </location>
</feature>
<evidence type="ECO:0000313" key="5">
    <source>
        <dbReference type="EMBL" id="ARN85139.1"/>
    </source>
</evidence>
<dbReference type="PANTHER" id="PTHR47235">
    <property type="entry name" value="BLR6548 PROTEIN"/>
    <property type="match status" value="1"/>
</dbReference>
<keyword evidence="6" id="KW-1185">Reference proteome</keyword>
<gene>
    <name evidence="5" type="ORF">GQ61_07415</name>
</gene>
<organism evidence="5 6">
    <name type="scientific">Candidatus Nucleicultrix amoebiphila FS5</name>
    <dbReference type="NCBI Taxonomy" id="1414854"/>
    <lineage>
        <taxon>Bacteria</taxon>
        <taxon>Pseudomonadati</taxon>
        <taxon>Pseudomonadota</taxon>
        <taxon>Alphaproteobacteria</taxon>
        <taxon>Holosporales</taxon>
        <taxon>Candidatus Nucleicultricaceae</taxon>
        <taxon>Candidatus Nucleicultrix</taxon>
    </lineage>
</organism>
<dbReference type="GO" id="GO:0016787">
    <property type="term" value="F:hydrolase activity"/>
    <property type="evidence" value="ECO:0007669"/>
    <property type="project" value="InterPro"/>
</dbReference>
<dbReference type="EMBL" id="CP008743">
    <property type="protein sequence ID" value="ARN85139.1"/>
    <property type="molecule type" value="Genomic_DNA"/>
</dbReference>
<dbReference type="AlphaFoldDB" id="A0A1W6N5U6"/>
<dbReference type="Gene3D" id="3.60.21.10">
    <property type="match status" value="1"/>
</dbReference>
<dbReference type="Pfam" id="PF13458">
    <property type="entry name" value="Peripla_BP_6"/>
    <property type="match status" value="1"/>
</dbReference>
<dbReference type="InterPro" id="IPR028082">
    <property type="entry name" value="Peripla_BP_I"/>
</dbReference>
<accession>A0A1W6N5U6</accession>
<dbReference type="STRING" id="1414854.GQ61_07415"/>
<feature type="signal peptide" evidence="3">
    <location>
        <begin position="1"/>
        <end position="24"/>
    </location>
</feature>
<dbReference type="InterPro" id="IPR029052">
    <property type="entry name" value="Metallo-depent_PP-like"/>
</dbReference>
<sequence>MAGKFLIGAIVGFLFSLSSGNASPITLKSFQDAAKELPEFPVPDNDNLLNPDYTTYHQTITPGFFKEVFNFSVFVGKEPLWTKKKLTNSLKEAFNKSAYTNKDSIFIQLTPGDQLVVWGDIHGAFHALVRSLNQLKKEGYIDESLKILKPNIKFIFMGNIIDRSPFNLETLTLVLSLINKNPQQVIYLRGSHEHHQAWRFYDFQREIKIRLRDLPEKDAYFVNLKKYFDSLPTKIFFEGPSPQTGHLVFNSLYETKAESLSEIRKPIEVLIANQSRSRMYQATPGLSQLPPTKGIQNWTLFSSPTLSFQRLYNFYNDSFSIIDVGQTLYDSNITLYSHKVSDPSLEFSQNTFHLISGEPMNRTMHKFVKYGPSLGCSLDLSGAARIVGERARAGIDLRVRKLNREGGIHKELLKVYFEDDEYSPSLTLKNVTNFLKTYNTDIVFSFSGTTVIETLFPLIQNKKILVLFPSSGASILRKNELSYIIHFKPSVSKEVEALVKYAVETLLKRQFAVFYQDDDFGREALTTAKKMLKEQYNVPESRICQVSYPRNSVNVEKAVEIIQSCNPDVIFLFSRLAPSKELVNKLGISFLSNTILMGTSILSDRFKDFVSGLDKKDQPGKGLSFIISRTLPNPDNENIEIIKEYHDEMQRVYPGTLYDTDSLEGYINTSLLIEVLKNLPSPLNLDKIIASFEAMKNTPFKGLSLDFNPETRELSKNVWLDVGKKDWILIEPSIR</sequence>
<dbReference type="SUPFAM" id="SSF53822">
    <property type="entry name" value="Periplasmic binding protein-like I"/>
    <property type="match status" value="1"/>
</dbReference>
<evidence type="ECO:0000256" key="3">
    <source>
        <dbReference type="SAM" id="SignalP"/>
    </source>
</evidence>
<evidence type="ECO:0000313" key="6">
    <source>
        <dbReference type="Proteomes" id="UP000237351"/>
    </source>
</evidence>
<dbReference type="Proteomes" id="UP000237351">
    <property type="component" value="Chromosome"/>
</dbReference>
<comment type="similarity">
    <text evidence="1">Belongs to the leucine-binding protein family.</text>
</comment>
<name>A0A1W6N5U6_9PROT</name>
<evidence type="ECO:0000256" key="1">
    <source>
        <dbReference type="ARBA" id="ARBA00010062"/>
    </source>
</evidence>
<reference evidence="5 6" key="1">
    <citation type="submission" date="2014-06" db="EMBL/GenBank/DDBJ databases">
        <title>The genome of the endonuclear symbiont Nucleicultrix amoebiphila.</title>
        <authorList>
            <person name="Schulz F."/>
            <person name="Horn M."/>
        </authorList>
    </citation>
    <scope>NUCLEOTIDE SEQUENCE [LARGE SCALE GENOMIC DNA]</scope>
    <source>
        <strain evidence="5 6">FS5</strain>
    </source>
</reference>
<feature type="domain" description="Serine/threonine specific protein phosphatases" evidence="4">
    <location>
        <begin position="82"/>
        <end position="385"/>
    </location>
</feature>
<keyword evidence="2 3" id="KW-0732">Signal</keyword>
<evidence type="ECO:0000259" key="4">
    <source>
        <dbReference type="SMART" id="SM00156"/>
    </source>
</evidence>
<dbReference type="InterPro" id="IPR004843">
    <property type="entry name" value="Calcineurin-like_PHP"/>
</dbReference>
<dbReference type="PANTHER" id="PTHR47235:SF1">
    <property type="entry name" value="BLR6548 PROTEIN"/>
    <property type="match status" value="1"/>
</dbReference>
<dbReference type="PRINTS" id="PR00114">
    <property type="entry name" value="STPHPHTASE"/>
</dbReference>
<protein>
    <recommendedName>
        <fullName evidence="4">Serine/threonine specific protein phosphatases domain-containing protein</fullName>
    </recommendedName>
</protein>